<dbReference type="InterPro" id="IPR022919">
    <property type="entry name" value="Pept_M48_protease_HtpX"/>
</dbReference>
<evidence type="ECO:0000256" key="5">
    <source>
        <dbReference type="ARBA" id="ARBA00022692"/>
    </source>
</evidence>
<evidence type="ECO:0000256" key="1">
    <source>
        <dbReference type="ARBA" id="ARBA00004651"/>
    </source>
</evidence>
<evidence type="ECO:0000256" key="11">
    <source>
        <dbReference type="ARBA" id="ARBA00023136"/>
    </source>
</evidence>
<dbReference type="HAMAP" id="MF_00188">
    <property type="entry name" value="Pept_M48_protease_HtpX"/>
    <property type="match status" value="1"/>
</dbReference>
<evidence type="ECO:0000256" key="7">
    <source>
        <dbReference type="ARBA" id="ARBA00022801"/>
    </source>
</evidence>
<proteinExistence type="inferred from homology"/>
<evidence type="ECO:0000313" key="15">
    <source>
        <dbReference type="Proteomes" id="UP000178432"/>
    </source>
</evidence>
<comment type="subcellular location">
    <subcellularLocation>
        <location evidence="1 12">Cell membrane</location>
        <topology evidence="1 12">Multi-pass membrane protein</topology>
    </subcellularLocation>
</comment>
<dbReference type="GO" id="GO:0004222">
    <property type="term" value="F:metalloendopeptidase activity"/>
    <property type="evidence" value="ECO:0007669"/>
    <property type="project" value="UniProtKB-UniRule"/>
</dbReference>
<feature type="transmembrane region" description="Helical" evidence="12">
    <location>
        <begin position="193"/>
        <end position="213"/>
    </location>
</feature>
<accession>A0A1G1Y743</accession>
<comment type="similarity">
    <text evidence="2 12">Belongs to the peptidase M48B family.</text>
</comment>
<evidence type="ECO:0000313" key="14">
    <source>
        <dbReference type="EMBL" id="OGY48004.1"/>
    </source>
</evidence>
<keyword evidence="6 12" id="KW-0479">Metal-binding</keyword>
<dbReference type="Proteomes" id="UP000178432">
    <property type="component" value="Unassembled WGS sequence"/>
</dbReference>
<evidence type="ECO:0000256" key="12">
    <source>
        <dbReference type="HAMAP-Rule" id="MF_00188"/>
    </source>
</evidence>
<dbReference type="EC" id="3.4.24.-" evidence="12"/>
<reference evidence="14 15" key="1">
    <citation type="journal article" date="2016" name="Nat. Commun.">
        <title>Thousands of microbial genomes shed light on interconnected biogeochemical processes in an aquifer system.</title>
        <authorList>
            <person name="Anantharaman K."/>
            <person name="Brown C.T."/>
            <person name="Hug L.A."/>
            <person name="Sharon I."/>
            <person name="Castelle C.J."/>
            <person name="Probst A.J."/>
            <person name="Thomas B.C."/>
            <person name="Singh A."/>
            <person name="Wilkins M.J."/>
            <person name="Karaoz U."/>
            <person name="Brodie E.L."/>
            <person name="Williams K.H."/>
            <person name="Hubbard S.S."/>
            <person name="Banfield J.F."/>
        </authorList>
    </citation>
    <scope>NUCLEOTIDE SEQUENCE [LARGE SCALE GENOMIC DNA]</scope>
</reference>
<organism evidence="14 15">
    <name type="scientific">Candidatus Buchananbacteria bacterium RIFCSPHIGHO2_01_FULL_46_12</name>
    <dbReference type="NCBI Taxonomy" id="1797536"/>
    <lineage>
        <taxon>Bacteria</taxon>
        <taxon>Candidatus Buchananiibacteriota</taxon>
    </lineage>
</organism>
<keyword evidence="5 12" id="KW-0812">Transmembrane</keyword>
<dbReference type="Gene3D" id="3.30.2010.10">
    <property type="entry name" value="Metalloproteases ('zincins'), catalytic domain"/>
    <property type="match status" value="1"/>
</dbReference>
<dbReference type="EMBL" id="MHIF01000023">
    <property type="protein sequence ID" value="OGY48004.1"/>
    <property type="molecule type" value="Genomic_DNA"/>
</dbReference>
<dbReference type="InterPro" id="IPR001915">
    <property type="entry name" value="Peptidase_M48"/>
</dbReference>
<keyword evidence="4 12" id="KW-0645">Protease</keyword>
<dbReference type="PANTHER" id="PTHR43221:SF1">
    <property type="entry name" value="PROTEASE HTPX"/>
    <property type="match status" value="1"/>
</dbReference>
<evidence type="ECO:0000256" key="9">
    <source>
        <dbReference type="ARBA" id="ARBA00022989"/>
    </source>
</evidence>
<keyword evidence="8 12" id="KW-0862">Zinc</keyword>
<keyword evidence="11 12" id="KW-0472">Membrane</keyword>
<gene>
    <name evidence="12" type="primary">htpX</name>
    <name evidence="14" type="ORF">A2663_00175</name>
</gene>
<keyword evidence="10 12" id="KW-0482">Metalloprotease</keyword>
<feature type="transmembrane region" description="Helical" evidence="12">
    <location>
        <begin position="152"/>
        <end position="173"/>
    </location>
</feature>
<dbReference type="GO" id="GO:0005886">
    <property type="term" value="C:plasma membrane"/>
    <property type="evidence" value="ECO:0007669"/>
    <property type="project" value="UniProtKB-SubCell"/>
</dbReference>
<comment type="caution">
    <text evidence="14">The sequence shown here is derived from an EMBL/GenBank/DDBJ whole genome shotgun (WGS) entry which is preliminary data.</text>
</comment>
<evidence type="ECO:0000256" key="2">
    <source>
        <dbReference type="ARBA" id="ARBA00009779"/>
    </source>
</evidence>
<comment type="cofactor">
    <cofactor evidence="12">
        <name>Zn(2+)</name>
        <dbReference type="ChEBI" id="CHEBI:29105"/>
    </cofactor>
    <text evidence="12">Binds 1 zinc ion per subunit.</text>
</comment>
<dbReference type="GO" id="GO:0008270">
    <property type="term" value="F:zinc ion binding"/>
    <property type="evidence" value="ECO:0007669"/>
    <property type="project" value="UniProtKB-UniRule"/>
</dbReference>
<evidence type="ECO:0000256" key="6">
    <source>
        <dbReference type="ARBA" id="ARBA00022723"/>
    </source>
</evidence>
<name>A0A1G1Y743_9BACT</name>
<feature type="transmembrane region" description="Helical" evidence="12">
    <location>
        <begin position="36"/>
        <end position="57"/>
    </location>
</feature>
<dbReference type="Pfam" id="PF01435">
    <property type="entry name" value="Peptidase_M48"/>
    <property type="match status" value="1"/>
</dbReference>
<dbReference type="PANTHER" id="PTHR43221">
    <property type="entry name" value="PROTEASE HTPX"/>
    <property type="match status" value="1"/>
</dbReference>
<feature type="binding site" evidence="12">
    <location>
        <position position="222"/>
    </location>
    <ligand>
        <name>Zn(2+)</name>
        <dbReference type="ChEBI" id="CHEBI:29105"/>
        <note>catalytic</note>
    </ligand>
</feature>
<dbReference type="CDD" id="cd07340">
    <property type="entry name" value="M48B_Htpx_like"/>
    <property type="match status" value="1"/>
</dbReference>
<keyword evidence="7 12" id="KW-0378">Hydrolase</keyword>
<keyword evidence="3 12" id="KW-1003">Cell membrane</keyword>
<dbReference type="InterPro" id="IPR050083">
    <property type="entry name" value="HtpX_protease"/>
</dbReference>
<sequence length="297" mass="32277">MYNQIDSNKRKTIILVVIFTLVILLVGWTFGQLTEAGYSGLALAAMISIVMALFSYFGGDKVALLTAGAKGPITEEENKYVYHLVENLCLTGGLPMPKIYLINDPAINAFACGRNPKHASIALTAGAIEKLKNEEPEGVIAHELSHIKNYDILLMTVVIVLIGIIALLSDWFLRFRLFGGKSDNNKGGGQLQLILLVAGIVLLIISPLIGELIKLAISRKREFLADAAGSLLTRYPEGLALALEKIGQENRPLNRANNATAHLYIANPFGGGRHLLSKLFATHPPVEERIAALRKMA</sequence>
<dbReference type="GO" id="GO:0006508">
    <property type="term" value="P:proteolysis"/>
    <property type="evidence" value="ECO:0007669"/>
    <property type="project" value="UniProtKB-KW"/>
</dbReference>
<feature type="domain" description="Peptidase M48" evidence="13">
    <location>
        <begin position="76"/>
        <end position="296"/>
    </location>
</feature>
<evidence type="ECO:0000259" key="13">
    <source>
        <dbReference type="Pfam" id="PF01435"/>
    </source>
</evidence>
<evidence type="ECO:0000256" key="4">
    <source>
        <dbReference type="ARBA" id="ARBA00022670"/>
    </source>
</evidence>
<evidence type="ECO:0000256" key="8">
    <source>
        <dbReference type="ARBA" id="ARBA00022833"/>
    </source>
</evidence>
<dbReference type="AlphaFoldDB" id="A0A1G1Y743"/>
<evidence type="ECO:0000256" key="10">
    <source>
        <dbReference type="ARBA" id="ARBA00023049"/>
    </source>
</evidence>
<feature type="binding site" evidence="12">
    <location>
        <position position="142"/>
    </location>
    <ligand>
        <name>Zn(2+)</name>
        <dbReference type="ChEBI" id="CHEBI:29105"/>
        <note>catalytic</note>
    </ligand>
</feature>
<keyword evidence="9 12" id="KW-1133">Transmembrane helix</keyword>
<feature type="binding site" evidence="12">
    <location>
        <position position="146"/>
    </location>
    <ligand>
        <name>Zn(2+)</name>
        <dbReference type="ChEBI" id="CHEBI:29105"/>
        <note>catalytic</note>
    </ligand>
</feature>
<evidence type="ECO:0000256" key="3">
    <source>
        <dbReference type="ARBA" id="ARBA00022475"/>
    </source>
</evidence>
<protein>
    <recommendedName>
        <fullName evidence="12">Protease HtpX homolog</fullName>
        <ecNumber evidence="12">3.4.24.-</ecNumber>
    </recommendedName>
</protein>
<feature type="active site" evidence="12">
    <location>
        <position position="143"/>
    </location>
</feature>
<feature type="transmembrane region" description="Helical" evidence="12">
    <location>
        <begin position="12"/>
        <end position="30"/>
    </location>
</feature>